<accession>A0ABP5X662</accession>
<proteinExistence type="predicted"/>
<protein>
    <submittedName>
        <fullName evidence="1">Uncharacterized protein</fullName>
    </submittedName>
</protein>
<reference evidence="2" key="1">
    <citation type="journal article" date="2019" name="Int. J. Syst. Evol. Microbiol.">
        <title>The Global Catalogue of Microorganisms (GCM) 10K type strain sequencing project: providing services to taxonomists for standard genome sequencing and annotation.</title>
        <authorList>
            <consortium name="The Broad Institute Genomics Platform"/>
            <consortium name="The Broad Institute Genome Sequencing Center for Infectious Disease"/>
            <person name="Wu L."/>
            <person name="Ma J."/>
        </authorList>
    </citation>
    <scope>NUCLEOTIDE SEQUENCE [LARGE SCALE GENOMIC DNA]</scope>
    <source>
        <strain evidence="2">JCM 6305</strain>
    </source>
</reference>
<evidence type="ECO:0000313" key="1">
    <source>
        <dbReference type="EMBL" id="GAA2445971.1"/>
    </source>
</evidence>
<evidence type="ECO:0000313" key="2">
    <source>
        <dbReference type="Proteomes" id="UP001501638"/>
    </source>
</evidence>
<comment type="caution">
    <text evidence="1">The sequence shown here is derived from an EMBL/GenBank/DDBJ whole genome shotgun (WGS) entry which is preliminary data.</text>
</comment>
<dbReference type="Pfam" id="PF18844">
    <property type="entry name" value="baeRF_family2"/>
    <property type="match status" value="1"/>
</dbReference>
<keyword evidence="2" id="KW-1185">Reference proteome</keyword>
<gene>
    <name evidence="1" type="ORF">GCM10010405_31720</name>
</gene>
<dbReference type="InterPro" id="IPR040701">
    <property type="entry name" value="Bact_RF_family2"/>
</dbReference>
<dbReference type="EMBL" id="BAAASZ010000023">
    <property type="protein sequence ID" value="GAA2445971.1"/>
    <property type="molecule type" value="Genomic_DNA"/>
</dbReference>
<organism evidence="1 2">
    <name type="scientific">Streptomyces macrosporus</name>
    <dbReference type="NCBI Taxonomy" id="44032"/>
    <lineage>
        <taxon>Bacteria</taxon>
        <taxon>Bacillati</taxon>
        <taxon>Actinomycetota</taxon>
        <taxon>Actinomycetes</taxon>
        <taxon>Kitasatosporales</taxon>
        <taxon>Streptomycetaceae</taxon>
        <taxon>Streptomyces</taxon>
    </lineage>
</organism>
<dbReference type="Proteomes" id="UP001501638">
    <property type="component" value="Unassembled WGS sequence"/>
</dbReference>
<sequence>MELCGRDPACLVARVDRTGADFSLHDTGPRRDAGHVEGDARWPVHRTASADWSERHFRLKVENTWEHTAGEIARALETAFEETGADPAVLAGDPRERQAVHARLPEAVRAVTVTSDHGGRAPGSDSVPLERDVDRARREHLSRRTEEALDGFRAGRVGTDRPTDAVEGVPALVEAAREHRIGTLLLRPGGSDLHREVRVGATPDRIAERRTDAQYLGESEPVSARADGALLRSAAATAADVLVLPPADAEDADTEELPVGGLGALLRWSYEQP</sequence>
<name>A0ABP5X662_9ACTN</name>